<dbReference type="SUPFAM" id="SSF52172">
    <property type="entry name" value="CheY-like"/>
    <property type="match status" value="1"/>
</dbReference>
<evidence type="ECO:0000256" key="7">
    <source>
        <dbReference type="PROSITE-ProRule" id="PRU01091"/>
    </source>
</evidence>
<sequence>MEKKSILIIEDDVKIRKYLELELLHGGYKVTLAEDGKIGLKYFTSNFYDLVLLDLMLPEISGEEICKKIRQESDIPILVLTAKDETFSKVSLLDLGADDYLTKPFDIEELFARMRVLFRNKSNYGNKKILKCGRIQLNISEKKCYIENEEIILTKTEYNLLHYLMLNKNIVLTRENILENVWGFDYMGEVKIIDIYIKSLRTKIDKNNNYIKTVRGFGYMFKEEEN</sequence>
<dbReference type="CDD" id="cd17574">
    <property type="entry name" value="REC_OmpR"/>
    <property type="match status" value="1"/>
</dbReference>
<dbReference type="CDD" id="cd00383">
    <property type="entry name" value="trans_reg_C"/>
    <property type="match status" value="1"/>
</dbReference>
<dbReference type="FunFam" id="3.40.50.2300:FF:000001">
    <property type="entry name" value="DNA-binding response regulator PhoB"/>
    <property type="match status" value="1"/>
</dbReference>
<keyword evidence="5" id="KW-0804">Transcription</keyword>
<accession>A0A1T4P884</accession>
<dbReference type="FunFam" id="1.10.10.10:FF:000005">
    <property type="entry name" value="Two-component system response regulator"/>
    <property type="match status" value="1"/>
</dbReference>
<dbReference type="STRING" id="180163.SAMN02745174_01820"/>
<feature type="modified residue" description="4-aspartylphosphate" evidence="6">
    <location>
        <position position="54"/>
    </location>
</feature>
<dbReference type="PROSITE" id="PS51755">
    <property type="entry name" value="OMPR_PHOB"/>
    <property type="match status" value="1"/>
</dbReference>
<protein>
    <submittedName>
        <fullName evidence="10">DNA-binding response regulator, OmpR family, contains REC and winged-helix (WHTH) domain</fullName>
    </submittedName>
</protein>
<evidence type="ECO:0000259" key="8">
    <source>
        <dbReference type="PROSITE" id="PS50110"/>
    </source>
</evidence>
<dbReference type="SMART" id="SM00448">
    <property type="entry name" value="REC"/>
    <property type="match status" value="1"/>
</dbReference>
<keyword evidence="2" id="KW-0902">Two-component regulatory system</keyword>
<dbReference type="GO" id="GO:0000156">
    <property type="term" value="F:phosphorelay response regulator activity"/>
    <property type="evidence" value="ECO:0007669"/>
    <property type="project" value="TreeGrafter"/>
</dbReference>
<evidence type="ECO:0000313" key="10">
    <source>
        <dbReference type="EMBL" id="SJZ87714.1"/>
    </source>
</evidence>
<evidence type="ECO:0000256" key="6">
    <source>
        <dbReference type="PROSITE-ProRule" id="PRU00169"/>
    </source>
</evidence>
<dbReference type="OrthoDB" id="9790442at2"/>
<evidence type="ECO:0000256" key="1">
    <source>
        <dbReference type="ARBA" id="ARBA00022553"/>
    </source>
</evidence>
<dbReference type="PROSITE" id="PS50110">
    <property type="entry name" value="RESPONSE_REGULATORY"/>
    <property type="match status" value="1"/>
</dbReference>
<evidence type="ECO:0000256" key="3">
    <source>
        <dbReference type="ARBA" id="ARBA00023015"/>
    </source>
</evidence>
<evidence type="ECO:0000256" key="5">
    <source>
        <dbReference type="ARBA" id="ARBA00023163"/>
    </source>
</evidence>
<feature type="DNA-binding region" description="OmpR/PhoB-type" evidence="7">
    <location>
        <begin position="127"/>
        <end position="223"/>
    </location>
</feature>
<evidence type="ECO:0000313" key="11">
    <source>
        <dbReference type="Proteomes" id="UP000191153"/>
    </source>
</evidence>
<feature type="domain" description="Response regulatory" evidence="8">
    <location>
        <begin position="5"/>
        <end position="118"/>
    </location>
</feature>
<keyword evidence="11" id="KW-1185">Reference proteome</keyword>
<gene>
    <name evidence="10" type="ORF">SAMN02745174_01820</name>
</gene>
<evidence type="ECO:0000259" key="9">
    <source>
        <dbReference type="PROSITE" id="PS51755"/>
    </source>
</evidence>
<name>A0A1T4P884_9FUSO</name>
<dbReference type="Proteomes" id="UP000191153">
    <property type="component" value="Unassembled WGS sequence"/>
</dbReference>
<dbReference type="InterPro" id="IPR001867">
    <property type="entry name" value="OmpR/PhoB-type_DNA-bd"/>
</dbReference>
<dbReference type="RefSeq" id="WP_078694281.1">
    <property type="nucleotide sequence ID" value="NZ_FUWX01000013.1"/>
</dbReference>
<dbReference type="InterPro" id="IPR036388">
    <property type="entry name" value="WH-like_DNA-bd_sf"/>
</dbReference>
<evidence type="ECO:0000256" key="4">
    <source>
        <dbReference type="ARBA" id="ARBA00023125"/>
    </source>
</evidence>
<dbReference type="InterPro" id="IPR039420">
    <property type="entry name" value="WalR-like"/>
</dbReference>
<proteinExistence type="predicted"/>
<dbReference type="Gene3D" id="6.10.250.690">
    <property type="match status" value="1"/>
</dbReference>
<dbReference type="EMBL" id="FUWX01000013">
    <property type="protein sequence ID" value="SJZ87714.1"/>
    <property type="molecule type" value="Genomic_DNA"/>
</dbReference>
<keyword evidence="4 7" id="KW-0238">DNA-binding</keyword>
<dbReference type="Gene3D" id="1.10.10.10">
    <property type="entry name" value="Winged helix-like DNA-binding domain superfamily/Winged helix DNA-binding domain"/>
    <property type="match status" value="1"/>
</dbReference>
<dbReference type="PANTHER" id="PTHR48111">
    <property type="entry name" value="REGULATOR OF RPOS"/>
    <property type="match status" value="1"/>
</dbReference>
<dbReference type="Pfam" id="PF00072">
    <property type="entry name" value="Response_reg"/>
    <property type="match status" value="1"/>
</dbReference>
<dbReference type="GO" id="GO:0032993">
    <property type="term" value="C:protein-DNA complex"/>
    <property type="evidence" value="ECO:0007669"/>
    <property type="project" value="TreeGrafter"/>
</dbReference>
<dbReference type="Gene3D" id="3.40.50.2300">
    <property type="match status" value="1"/>
</dbReference>
<keyword evidence="3" id="KW-0805">Transcription regulation</keyword>
<evidence type="ECO:0000256" key="2">
    <source>
        <dbReference type="ARBA" id="ARBA00023012"/>
    </source>
</evidence>
<dbReference type="Pfam" id="PF00486">
    <property type="entry name" value="Trans_reg_C"/>
    <property type="match status" value="1"/>
</dbReference>
<dbReference type="PANTHER" id="PTHR48111:SF22">
    <property type="entry name" value="REGULATOR OF RPOS"/>
    <property type="match status" value="1"/>
</dbReference>
<keyword evidence="1 6" id="KW-0597">Phosphoprotein</keyword>
<dbReference type="GO" id="GO:0006355">
    <property type="term" value="P:regulation of DNA-templated transcription"/>
    <property type="evidence" value="ECO:0007669"/>
    <property type="project" value="InterPro"/>
</dbReference>
<reference evidence="10 11" key="1">
    <citation type="submission" date="2017-02" db="EMBL/GenBank/DDBJ databases">
        <authorList>
            <person name="Peterson S.W."/>
        </authorList>
    </citation>
    <scope>NUCLEOTIDE SEQUENCE [LARGE SCALE GENOMIC DNA]</scope>
    <source>
        <strain evidence="10 11">ATCC 700028</strain>
    </source>
</reference>
<dbReference type="GO" id="GO:0000976">
    <property type="term" value="F:transcription cis-regulatory region binding"/>
    <property type="evidence" value="ECO:0007669"/>
    <property type="project" value="TreeGrafter"/>
</dbReference>
<dbReference type="InterPro" id="IPR001789">
    <property type="entry name" value="Sig_transdc_resp-reg_receiver"/>
</dbReference>
<dbReference type="GO" id="GO:0005829">
    <property type="term" value="C:cytosol"/>
    <property type="evidence" value="ECO:0007669"/>
    <property type="project" value="TreeGrafter"/>
</dbReference>
<dbReference type="InterPro" id="IPR011006">
    <property type="entry name" value="CheY-like_superfamily"/>
</dbReference>
<organism evidence="10 11">
    <name type="scientific">Cetobacterium ceti</name>
    <dbReference type="NCBI Taxonomy" id="180163"/>
    <lineage>
        <taxon>Bacteria</taxon>
        <taxon>Fusobacteriati</taxon>
        <taxon>Fusobacteriota</taxon>
        <taxon>Fusobacteriia</taxon>
        <taxon>Fusobacteriales</taxon>
        <taxon>Fusobacteriaceae</taxon>
        <taxon>Cetobacterium</taxon>
    </lineage>
</organism>
<feature type="domain" description="OmpR/PhoB-type" evidence="9">
    <location>
        <begin position="127"/>
        <end position="223"/>
    </location>
</feature>
<dbReference type="SMART" id="SM00862">
    <property type="entry name" value="Trans_reg_C"/>
    <property type="match status" value="1"/>
</dbReference>
<dbReference type="AlphaFoldDB" id="A0A1T4P884"/>